<evidence type="ECO:0000256" key="3">
    <source>
        <dbReference type="ARBA" id="ARBA00022490"/>
    </source>
</evidence>
<dbReference type="GO" id="GO:0000278">
    <property type="term" value="P:mitotic cell cycle"/>
    <property type="evidence" value="ECO:0007669"/>
    <property type="project" value="TreeGrafter"/>
</dbReference>
<feature type="coiled-coil region" evidence="6">
    <location>
        <begin position="653"/>
        <end position="715"/>
    </location>
</feature>
<dbReference type="InterPro" id="IPR040457">
    <property type="entry name" value="GCP_C"/>
</dbReference>
<comment type="subcellular location">
    <subcellularLocation>
        <location evidence="1">Cytoplasm</location>
        <location evidence="1">Cytoskeleton</location>
        <location evidence="1">Microtubule organizing center</location>
        <location evidence="1">Centrosome</location>
    </subcellularLocation>
</comment>
<evidence type="ECO:0000259" key="9">
    <source>
        <dbReference type="Pfam" id="PF17681"/>
    </source>
</evidence>
<evidence type="ECO:0000256" key="2">
    <source>
        <dbReference type="ARBA" id="ARBA00010337"/>
    </source>
</evidence>
<comment type="similarity">
    <text evidence="2">Belongs to the TUBGCP family.</text>
</comment>
<feature type="domain" description="Gamma tubulin complex component C-terminal" evidence="8">
    <location>
        <begin position="1355"/>
        <end position="1654"/>
    </location>
</feature>
<name>A0A8C5AVT7_GADMO</name>
<evidence type="ECO:0000256" key="5">
    <source>
        <dbReference type="ARBA" id="ARBA00023212"/>
    </source>
</evidence>
<keyword evidence="6" id="KW-0175">Coiled coil</keyword>
<dbReference type="Ensembl" id="ENSGMOT00000051989.1">
    <property type="protein sequence ID" value="ENSGMOP00000037053.1"/>
    <property type="gene ID" value="ENSGMOG00000008939.2"/>
</dbReference>
<dbReference type="GO" id="GO:0000930">
    <property type="term" value="C:gamma-tubulin complex"/>
    <property type="evidence" value="ECO:0007669"/>
    <property type="project" value="TreeGrafter"/>
</dbReference>
<dbReference type="InterPro" id="IPR007259">
    <property type="entry name" value="GCP"/>
</dbReference>
<dbReference type="GO" id="GO:0005874">
    <property type="term" value="C:microtubule"/>
    <property type="evidence" value="ECO:0007669"/>
    <property type="project" value="UniProtKB-KW"/>
</dbReference>
<dbReference type="GO" id="GO:0005813">
    <property type="term" value="C:centrosome"/>
    <property type="evidence" value="ECO:0007669"/>
    <property type="project" value="UniProtKB-SubCell"/>
</dbReference>
<dbReference type="GO" id="GO:0051321">
    <property type="term" value="P:meiotic cell cycle"/>
    <property type="evidence" value="ECO:0007669"/>
    <property type="project" value="TreeGrafter"/>
</dbReference>
<dbReference type="GeneTree" id="ENSGT00940000157810"/>
<dbReference type="GO" id="GO:0051225">
    <property type="term" value="P:spindle assembly"/>
    <property type="evidence" value="ECO:0007669"/>
    <property type="project" value="TreeGrafter"/>
</dbReference>
<dbReference type="CDD" id="cd22265">
    <property type="entry name" value="UDM1_RNF168"/>
    <property type="match status" value="1"/>
</dbReference>
<gene>
    <name evidence="11" type="primary">tubgcp6</name>
</gene>
<keyword evidence="4" id="KW-0493">Microtubule</keyword>
<evidence type="ECO:0000313" key="11">
    <source>
        <dbReference type="Ensembl" id="ENSGMOP00000037053.1"/>
    </source>
</evidence>
<reference evidence="11" key="1">
    <citation type="submission" date="2025-08" db="UniProtKB">
        <authorList>
            <consortium name="Ensembl"/>
        </authorList>
    </citation>
    <scope>IDENTIFICATION</scope>
</reference>
<dbReference type="Pfam" id="PF19340">
    <property type="entry name" value="GCP6_N"/>
    <property type="match status" value="1"/>
</dbReference>
<evidence type="ECO:0000256" key="4">
    <source>
        <dbReference type="ARBA" id="ARBA00022701"/>
    </source>
</evidence>
<dbReference type="Gene3D" id="1.20.120.1900">
    <property type="entry name" value="Gamma-tubulin complex, C-terminal domain"/>
    <property type="match status" value="1"/>
</dbReference>
<feature type="region of interest" description="Disordered" evidence="7">
    <location>
        <begin position="793"/>
        <end position="815"/>
    </location>
</feature>
<organism evidence="11 12">
    <name type="scientific">Gadus morhua</name>
    <name type="common">Atlantic cod</name>
    <dbReference type="NCBI Taxonomy" id="8049"/>
    <lineage>
        <taxon>Eukaryota</taxon>
        <taxon>Metazoa</taxon>
        <taxon>Chordata</taxon>
        <taxon>Craniata</taxon>
        <taxon>Vertebrata</taxon>
        <taxon>Euteleostomi</taxon>
        <taxon>Actinopterygii</taxon>
        <taxon>Neopterygii</taxon>
        <taxon>Teleostei</taxon>
        <taxon>Neoteleostei</taxon>
        <taxon>Acanthomorphata</taxon>
        <taxon>Zeiogadaria</taxon>
        <taxon>Gadariae</taxon>
        <taxon>Gadiformes</taxon>
        <taxon>Gadoidei</taxon>
        <taxon>Gadidae</taxon>
        <taxon>Gadus</taxon>
    </lineage>
</organism>
<protein>
    <submittedName>
        <fullName evidence="11">Adaptor protein, phosphotyrosine interaction, PH domain and leucine zipper containing 2</fullName>
    </submittedName>
</protein>
<keyword evidence="12" id="KW-1185">Reference proteome</keyword>
<feature type="domain" description="Gamma-tubulin complex component 6 N-terminal" evidence="10">
    <location>
        <begin position="25"/>
        <end position="334"/>
    </location>
</feature>
<dbReference type="InterPro" id="IPR045818">
    <property type="entry name" value="GCP6_N"/>
</dbReference>
<feature type="region of interest" description="Disordered" evidence="7">
    <location>
        <begin position="850"/>
        <end position="899"/>
    </location>
</feature>
<sequence length="1657" mass="181535">MAQAIYLSSWLYRCMHAFLIHTDPEGARKSLKKRAYGALLSKLFQPGTCKGSATGPATTPPRNKVLMISFDLRVAGCQEEAERLEELLGTLPEGEPSDPVLELLVHLAGSAAPPPTSFSRDYMRRERPVLRRPPLEGYQSKELQRLEARAWGLVCSEEWGSLGGLCGTLGLMDALPGTGLQALRMKLEVEERFEKDTRLTLFGALQHTRTSDLHIKLDLPPVPSDADVTGLAIKVPHCFDQSEDEGFQSASNLTPDSQSVPSPCPEFDIWEALGSFEPGKRRCWESVGCPPGNRELPYVTEGGREAFDQLYRLWEGQMRVVSTVETPSPILPLPLDSQTQLVSDLLNVLIGVESTTFPLTQSVQFNVRPGVCVSGTSPESMSRLLGELAQYGTHYLRLSHFSRQTATKRGLVFQAFTGGLRKYLHYYRACVLSTPPTLSLLTIGFHFRKVGRQLRYLSELCCVDGPSGVGQATFPVGVKMLSYLYNEAQSNCSNENYPVLLSLLKSSCEPYTRFVSDWVYSGVFRDVHSEFMIQVNEDYLSFRDKHFWQRGYTLISKDVEDFVPVFLRHIANDVYVCGKTINLLKICCPQHYICWSELPTPRISVTFSLQEVEEIERDCAVYRGRVEMIAKHSATSREEQVLQLTSLEVSLRLVEEAKKRERFEELKQHLEQEQEWRSAARRKEQEDDFSFTRELRDREQRLQVLEEQLEQRARNELIAQYGRLSEDAARRERRALWRVQRMRLDPARAQFLTSDEEKIEVSFGQLSQNGLLYEHCELIAVIDSSEHLTAEGRELPDGVPVSDRPAAGSSPITEGVDVNDLLHQGLGELGSDLQQQPPAAVDYDFSAPFRPLEGITGQAPPPPTPAASSVQDGGGLQAKKDPPPLAPSPSEPLVAAGQRQDSAAQFNVGESDGIVPLPSQNPHGHASDSRLQAGALVSDDAVPFPAPSTHGHASDSQLTVGARISDDTVPFPSPGAHGHSSDAHIQVGENISDFVALLPAPGAHGHTSDCTLQTGCVVSGTEPRPGSLPANVVSGSVVSGSVGAPLPSPSAHGHASDGHIQVGENVSDFVALLPTPGAHGHASDCILQTGSSALPGSAFGHSSDSTLGVAHAAPLPGSAFGHSSDSTLGVGCIVSGMATLSSPVPGSAFGHSSDSALGVGCVVSGTAPLASPIPGSAFGHTSDSKLGIGCVVSEAEPIPTLPTGNIHGHSSDSTLGIGCVVKGGVHGEPTGPHNDQGNQASRAALPGLSLGELSEQDYLLSLAVQYEVETYEDCSNRMSASPECQLLKRLAGGPRGLPADPTLQSATDTTSIQLSEMVSLPVLMKHSVTGPLITHMSLVNKAVVDYFFVELGVERHFEALRHFLLMEDGEFAQSLGDLLFEKLGSGQTPGELLTPLVLNSILSKALQYSLHGDIRQAANFTFALRFLPDTFHPHAPDSLNCLELRYKVDWPLNIIITDGCMNKYNRLFSFLLQLKHMVWSLRDVWFHLKRTALVKGAGHSVQFRQLQLYRHEMQHFVKVIQGYIANQILQVSWSEFTAKLATAGDLDAIHRMHADYLNRAIFRGLLTEKAAPVMNIIHSIFSLILKFRAQLIAQPWSSHQGETVHPSFIAMQQSYNTFKYYSHFLFKVVTKLVNRGYQPHLEDFLLRINFNNYYKET</sequence>
<dbReference type="InterPro" id="IPR042241">
    <property type="entry name" value="GCP_C_sf"/>
</dbReference>
<dbReference type="GO" id="GO:0000922">
    <property type="term" value="C:spindle pole"/>
    <property type="evidence" value="ECO:0007669"/>
    <property type="project" value="InterPro"/>
</dbReference>
<keyword evidence="5" id="KW-0206">Cytoskeleton</keyword>
<dbReference type="GO" id="GO:0051011">
    <property type="term" value="F:microtubule minus-end binding"/>
    <property type="evidence" value="ECO:0007669"/>
    <property type="project" value="TreeGrafter"/>
</dbReference>
<dbReference type="Pfam" id="PF04130">
    <property type="entry name" value="GCP_C_terminal"/>
    <property type="match status" value="1"/>
</dbReference>
<dbReference type="GO" id="GO:0031122">
    <property type="term" value="P:cytoplasmic microtubule organization"/>
    <property type="evidence" value="ECO:0007669"/>
    <property type="project" value="TreeGrafter"/>
</dbReference>
<dbReference type="Proteomes" id="UP000694546">
    <property type="component" value="Chromosome 9"/>
</dbReference>
<dbReference type="GO" id="GO:0043015">
    <property type="term" value="F:gamma-tubulin binding"/>
    <property type="evidence" value="ECO:0007669"/>
    <property type="project" value="InterPro"/>
</dbReference>
<dbReference type="GO" id="GO:0007020">
    <property type="term" value="P:microtubule nucleation"/>
    <property type="evidence" value="ECO:0007669"/>
    <property type="project" value="InterPro"/>
</dbReference>
<proteinExistence type="inferred from homology"/>
<keyword evidence="3" id="KW-0963">Cytoplasm</keyword>
<dbReference type="PANTHER" id="PTHR19302">
    <property type="entry name" value="GAMMA TUBULIN COMPLEX PROTEIN"/>
    <property type="match status" value="1"/>
</dbReference>
<dbReference type="PANTHER" id="PTHR19302:SF70">
    <property type="entry name" value="GAMMA-TUBULIN COMPLEX COMPONENT 6"/>
    <property type="match status" value="1"/>
</dbReference>
<feature type="region of interest" description="Disordered" evidence="7">
    <location>
        <begin position="910"/>
        <end position="929"/>
    </location>
</feature>
<evidence type="ECO:0000256" key="1">
    <source>
        <dbReference type="ARBA" id="ARBA00004300"/>
    </source>
</evidence>
<dbReference type="InterPro" id="IPR041470">
    <property type="entry name" value="GCP_N"/>
</dbReference>
<evidence type="ECO:0000313" key="12">
    <source>
        <dbReference type="Proteomes" id="UP000694546"/>
    </source>
</evidence>
<evidence type="ECO:0000259" key="10">
    <source>
        <dbReference type="Pfam" id="PF19340"/>
    </source>
</evidence>
<evidence type="ECO:0000259" key="8">
    <source>
        <dbReference type="Pfam" id="PF04130"/>
    </source>
</evidence>
<accession>A0A8C5AVT7</accession>
<dbReference type="Pfam" id="PF17681">
    <property type="entry name" value="GCP_N_terminal"/>
    <property type="match status" value="1"/>
</dbReference>
<reference evidence="11" key="2">
    <citation type="submission" date="2025-09" db="UniProtKB">
        <authorList>
            <consortium name="Ensembl"/>
        </authorList>
    </citation>
    <scope>IDENTIFICATION</scope>
</reference>
<evidence type="ECO:0000256" key="6">
    <source>
        <dbReference type="SAM" id="Coils"/>
    </source>
</evidence>
<feature type="domain" description="Gamma tubulin complex component protein N-terminal" evidence="9">
    <location>
        <begin position="342"/>
        <end position="598"/>
    </location>
</feature>
<evidence type="ECO:0000256" key="7">
    <source>
        <dbReference type="SAM" id="MobiDB-lite"/>
    </source>
</evidence>